<gene>
    <name evidence="2" type="ORF">Nmn1133_13270</name>
</gene>
<dbReference type="Proteomes" id="UP000270581">
    <property type="component" value="Unassembled WGS sequence"/>
</dbReference>
<protein>
    <submittedName>
        <fullName evidence="2">Helix-hairpin-helix domain-containing protein</fullName>
    </submittedName>
</protein>
<dbReference type="Pfam" id="PF14520">
    <property type="entry name" value="HHH_5"/>
    <property type="match status" value="1"/>
</dbReference>
<dbReference type="EMBL" id="RJJC01000002">
    <property type="protein sequence ID" value="RNJ22603.1"/>
    <property type="molecule type" value="Genomic_DNA"/>
</dbReference>
<dbReference type="InterPro" id="IPR015034">
    <property type="entry name" value="Bles03"/>
</dbReference>
<sequence length="655" mass="72908">MAEILNQEPSVLEVCDLDPQAVYQLRKEGYETIDDIADASIDELAEVQHVGEVSAERAVSAAQSKSNRSHSKDDSQQSDSGGGEIPKEQNSREKDNDDSSTSKSAQKKSSVDAQMNDSTGTKESDRSSEPFELRLLLVGSARPNLEDGEVAGIRIRAALESEGYDLSSFDAAVYTGFVSPSPHHEHLDPQSCFEELHDQLQALASQLPVYYITGDYGHGDPLEAVYDADAYARGAAADPFTTAQSNLLTYIPTQGTVPLEEIHLTQNPAIASTQENCVLITPDIYPELWNDHDSLAYVAGGQLPGRLIKDSIAPMFSMENVGPKRPDAAGGVHAITLSKNGIDSHDLIPLGDSGLISCPDHIDRGLQFAHTESRCIFCYNEDRYFEEWLRSGARKARQTGREFNLEEAVEFVIDEANFGPDQVENFRDYVSHRIVEDYFGQSEDGPAIDGHRSVNSPLLPDPRDVYDEAALVASDLLRIQSHDRAAYFRRYDVPDTNVTLSQEFEEVAPPIPDEMTEGHAELDEAAFNREELGGEWLLFPKRQMIGTVWQRVLELVADGRLYDAQVGTAWHHEARSSRSKRYYMGIAVPNYFDINDVYRVGDLITTEDIVGDDQVFFFKPLLYTRLGIHQRNAESYGIDSSTRYTFSALRNLTMD</sequence>
<dbReference type="Gene3D" id="1.10.150.20">
    <property type="entry name" value="5' to 3' exonuclease, C-terminal subdomain"/>
    <property type="match status" value="1"/>
</dbReference>
<name>A0AAJ4R670_9EURY</name>
<feature type="region of interest" description="Disordered" evidence="1">
    <location>
        <begin position="54"/>
        <end position="128"/>
    </location>
</feature>
<dbReference type="Gene3D" id="3.30.760.10">
    <property type="entry name" value="RNA Cap, Translation Initiation Factor Eif4e"/>
    <property type="match status" value="1"/>
</dbReference>
<proteinExistence type="predicted"/>
<dbReference type="GO" id="GO:0000166">
    <property type="term" value="F:nucleotide binding"/>
    <property type="evidence" value="ECO:0007669"/>
    <property type="project" value="InterPro"/>
</dbReference>
<evidence type="ECO:0000313" key="2">
    <source>
        <dbReference type="EMBL" id="RNJ22603.1"/>
    </source>
</evidence>
<feature type="compositionally biased region" description="Low complexity" evidence="1">
    <location>
        <begin position="99"/>
        <end position="108"/>
    </location>
</feature>
<dbReference type="SUPFAM" id="SSF47794">
    <property type="entry name" value="Rad51 N-terminal domain-like"/>
    <property type="match status" value="1"/>
</dbReference>
<dbReference type="AlphaFoldDB" id="A0AAJ4R670"/>
<evidence type="ECO:0000313" key="3">
    <source>
        <dbReference type="Proteomes" id="UP000270581"/>
    </source>
</evidence>
<accession>A0AAJ4R670</accession>
<reference evidence="2 3" key="1">
    <citation type="submission" date="2018-11" db="EMBL/GenBank/DDBJ databases">
        <title>Genome sequences of Natronomonas sp. CBA1133.</title>
        <authorList>
            <person name="Roh S.W."/>
            <person name="Cha I.-T."/>
        </authorList>
    </citation>
    <scope>NUCLEOTIDE SEQUENCE [LARGE SCALE GENOMIC DNA]</scope>
    <source>
        <strain evidence="2 3">CBA1133</strain>
    </source>
</reference>
<dbReference type="SUPFAM" id="SSF55418">
    <property type="entry name" value="eIF4e-like"/>
    <property type="match status" value="1"/>
</dbReference>
<evidence type="ECO:0000256" key="1">
    <source>
        <dbReference type="SAM" id="MobiDB-lite"/>
    </source>
</evidence>
<dbReference type="RefSeq" id="WP_123124710.1">
    <property type="nucleotide sequence ID" value="NZ_RJJC01000002.1"/>
</dbReference>
<comment type="caution">
    <text evidence="2">The sequence shown here is derived from an EMBL/GenBank/DDBJ whole genome shotgun (WGS) entry which is preliminary data.</text>
</comment>
<dbReference type="Pfam" id="PF08939">
    <property type="entry name" value="Bles03"/>
    <property type="match status" value="1"/>
</dbReference>
<feature type="compositionally biased region" description="Basic and acidic residues" evidence="1">
    <location>
        <begin position="85"/>
        <end position="97"/>
    </location>
</feature>
<keyword evidence="3" id="KW-1185">Reference proteome</keyword>
<dbReference type="InterPro" id="IPR023398">
    <property type="entry name" value="TIF_eIF4e-like"/>
</dbReference>
<dbReference type="InterPro" id="IPR010995">
    <property type="entry name" value="DNA_repair_Rad51/TF_NusA_a-hlx"/>
</dbReference>
<organism evidence="2 3">
    <name type="scientific">Halosegnis longus</name>
    <dbReference type="NCBI Taxonomy" id="2216012"/>
    <lineage>
        <taxon>Archaea</taxon>
        <taxon>Methanobacteriati</taxon>
        <taxon>Methanobacteriota</taxon>
        <taxon>Stenosarchaea group</taxon>
        <taxon>Halobacteria</taxon>
        <taxon>Halobacteriales</taxon>
        <taxon>Natronomonadaceae</taxon>
        <taxon>Halosegnis</taxon>
    </lineage>
</organism>